<gene>
    <name evidence="1" type="ORF">EYF80_001605</name>
</gene>
<dbReference type="EMBL" id="SRLO01000007">
    <property type="protein sequence ID" value="TNN88024.1"/>
    <property type="molecule type" value="Genomic_DNA"/>
</dbReference>
<organism evidence="1 2">
    <name type="scientific">Liparis tanakae</name>
    <name type="common">Tanaka's snailfish</name>
    <dbReference type="NCBI Taxonomy" id="230148"/>
    <lineage>
        <taxon>Eukaryota</taxon>
        <taxon>Metazoa</taxon>
        <taxon>Chordata</taxon>
        <taxon>Craniata</taxon>
        <taxon>Vertebrata</taxon>
        <taxon>Euteleostomi</taxon>
        <taxon>Actinopterygii</taxon>
        <taxon>Neopterygii</taxon>
        <taxon>Teleostei</taxon>
        <taxon>Neoteleostei</taxon>
        <taxon>Acanthomorphata</taxon>
        <taxon>Eupercaria</taxon>
        <taxon>Perciformes</taxon>
        <taxon>Cottioidei</taxon>
        <taxon>Cottales</taxon>
        <taxon>Liparidae</taxon>
        <taxon>Liparis</taxon>
    </lineage>
</organism>
<accession>A0A4Z2JDW2</accession>
<keyword evidence="2" id="KW-1185">Reference proteome</keyword>
<dbReference type="Proteomes" id="UP000314294">
    <property type="component" value="Unassembled WGS sequence"/>
</dbReference>
<reference evidence="1 2" key="1">
    <citation type="submission" date="2019-03" db="EMBL/GenBank/DDBJ databases">
        <title>First draft genome of Liparis tanakae, snailfish: a comprehensive survey of snailfish specific genes.</title>
        <authorList>
            <person name="Kim W."/>
            <person name="Song I."/>
            <person name="Jeong J.-H."/>
            <person name="Kim D."/>
            <person name="Kim S."/>
            <person name="Ryu S."/>
            <person name="Song J.Y."/>
            <person name="Lee S.K."/>
        </authorList>
    </citation>
    <scope>NUCLEOTIDE SEQUENCE [LARGE SCALE GENOMIC DNA]</scope>
    <source>
        <tissue evidence="1">Muscle</tissue>
    </source>
</reference>
<sequence>MPVARKWSFPVFTSDRHWLSINGYGMFLLTRCAAQPHFSKLRWEEKNNAADNSSIASKGWGRSSARRATCPRVEPTPGVSRAEPGLWFCALGGDLNLFSTLTNTLYFVYLFIETSSNHISFYGQKVKSLDLILASVARRCSSTEGKRDGLKPISERCHLSPLTSAEGEYSAPLALSLSLTPVDMSYPQLLPVKFIDNLSQKDYHPFLIFGSRGLREEEVVPCCYGSFLLICFVRGAAGQVAGATRPELRGRQTRLKRAQNPQRAQVEGHSSFWPEDKPAKRGDGVIAQPHDASVCTALCTLLLWLVCPQMNQQVPLESKESVTDQLVLETSTRGSSCDCYESASDLRSTGRAAGAAVLNLGALMGGPPVTAVTGEITATSLCLRCLLIPLCVQRARERDVFIRVFVQHLCARSHSGCRGTDGSTDQQQLGQYYQFEHLPRCETTAALFVFQHECHFNEMDIAKTEDNLSGACYENAVAVNCQCRLPFLHLISPPRDPHIATSTQGNVHCSFSNYPAGWEVLGPKGANLREQRALLSQSPPHGYKVCQSPEGQLLFSCPPWQRKPRTFR</sequence>
<comment type="caution">
    <text evidence="1">The sequence shown here is derived from an EMBL/GenBank/DDBJ whole genome shotgun (WGS) entry which is preliminary data.</text>
</comment>
<protein>
    <submittedName>
        <fullName evidence="1">Uncharacterized protein</fullName>
    </submittedName>
</protein>
<name>A0A4Z2JDW2_9TELE</name>
<proteinExistence type="predicted"/>
<dbReference type="AlphaFoldDB" id="A0A4Z2JDW2"/>
<evidence type="ECO:0000313" key="2">
    <source>
        <dbReference type="Proteomes" id="UP000314294"/>
    </source>
</evidence>
<evidence type="ECO:0000313" key="1">
    <source>
        <dbReference type="EMBL" id="TNN88024.1"/>
    </source>
</evidence>